<organism evidence="1 2">
    <name type="scientific">Cressdnaviricota sp</name>
    <dbReference type="NCBI Taxonomy" id="2748378"/>
    <lineage>
        <taxon>Viruses</taxon>
        <taxon>Monodnaviria</taxon>
        <taxon>Shotokuvirae</taxon>
        <taxon>Cressdnaviricota</taxon>
    </lineage>
</organism>
<accession>A0A345MXV5</accession>
<evidence type="ECO:0000313" key="1">
    <source>
        <dbReference type="EMBL" id="AXH76205.1"/>
    </source>
</evidence>
<protein>
    <submittedName>
        <fullName evidence="1">Uncharacterized protein</fullName>
    </submittedName>
</protein>
<keyword evidence="2" id="KW-1185">Reference proteome</keyword>
<proteinExistence type="predicted"/>
<dbReference type="EMBL" id="MH617332">
    <property type="protein sequence ID" value="AXH76205.1"/>
    <property type="molecule type" value="Genomic_DNA"/>
</dbReference>
<dbReference type="Proteomes" id="UP000282594">
    <property type="component" value="Segment"/>
</dbReference>
<evidence type="ECO:0000313" key="2">
    <source>
        <dbReference type="Proteomes" id="UP000282594"/>
    </source>
</evidence>
<sequence>MKACTFCGKRCRFCLHGCCSDPWYLYDNEDDEMLDEGYKPRDGEVGTVIGPVPASQALTNPLWVDPRVPVVVVPPIVVPPVDVAPVFGFPTSRLGGWPRESKGAGNISRIRIPSCFLYNPLPINSNNALLCVRGYSEDWNNNAIDYLDLSRSVIFRGVYYVPSFTGADAAVPPFLTLFGNYEQKGQAVGNYDATFTLTFPGQAGSVSRTVSVVPAPTGSTGFGAGTKFFVNLPLNGYFGPVNQFVEYQIDVSVTTPKSFVYLSSVGVPMRKDIQYYIYRGSDIINNLNGEFIFPSGFTGVQEGAVGGGTDGVRFTSSNYQTNFFQHNIPSIENFRHPVTCQISGNGSKMNGSAGNYSVGAGTNIFTTLNGSDAILLRGPGLVGSTTGFTSVTSTALNSKVTQWCFLKSTLGLTV</sequence>
<name>A0A345MXV5_9VIRU</name>
<reference evidence="1 2" key="1">
    <citation type="submission" date="2018-07" db="EMBL/GenBank/DDBJ databases">
        <title>Uncovering a Universe of Circular DNA Viruses in Animal Metagenomes.</title>
        <authorList>
            <person name="Tisza M."/>
            <person name="Buck C."/>
            <person name="Pastrana D."/>
            <person name="Welch N."/>
            <person name="Peretti A."/>
        </authorList>
    </citation>
    <scope>NUCLEOTIDE SEQUENCE [LARGE SCALE GENOMIC DNA]</scope>
    <source>
        <strain evidence="1">Ctdb796</strain>
    </source>
</reference>